<keyword evidence="2" id="KW-0813">Transport</keyword>
<dbReference type="PANTHER" id="PTHR13018:SF117">
    <property type="entry name" value="CSC1-LIKE PROTEIN RXW8"/>
    <property type="match status" value="1"/>
</dbReference>
<accession>A0A2K3N1R7</accession>
<feature type="domain" description="CSC1/OSCA1-like cytosolic" evidence="6">
    <location>
        <begin position="18"/>
        <end position="108"/>
    </location>
</feature>
<evidence type="ECO:0000313" key="8">
    <source>
        <dbReference type="Proteomes" id="UP000236291"/>
    </source>
</evidence>
<dbReference type="EMBL" id="ASHM01015046">
    <property type="protein sequence ID" value="PNX96962.1"/>
    <property type="molecule type" value="Genomic_DNA"/>
</dbReference>
<feature type="transmembrane region" description="Helical" evidence="4">
    <location>
        <begin position="243"/>
        <end position="275"/>
    </location>
</feature>
<keyword evidence="4" id="KW-1133">Transmembrane helix</keyword>
<keyword evidence="2" id="KW-0406">Ion transport</keyword>
<organism evidence="7 8">
    <name type="scientific">Trifolium pratense</name>
    <name type="common">Red clover</name>
    <dbReference type="NCBI Taxonomy" id="57577"/>
    <lineage>
        <taxon>Eukaryota</taxon>
        <taxon>Viridiplantae</taxon>
        <taxon>Streptophyta</taxon>
        <taxon>Embryophyta</taxon>
        <taxon>Tracheophyta</taxon>
        <taxon>Spermatophyta</taxon>
        <taxon>Magnoliopsida</taxon>
        <taxon>eudicotyledons</taxon>
        <taxon>Gunneridae</taxon>
        <taxon>Pentapetalae</taxon>
        <taxon>rosids</taxon>
        <taxon>fabids</taxon>
        <taxon>Fabales</taxon>
        <taxon>Fabaceae</taxon>
        <taxon>Papilionoideae</taxon>
        <taxon>50 kb inversion clade</taxon>
        <taxon>NPAAA clade</taxon>
        <taxon>Hologalegina</taxon>
        <taxon>IRL clade</taxon>
        <taxon>Trifolieae</taxon>
        <taxon>Trifolium</taxon>
    </lineage>
</organism>
<feature type="transmembrane region" description="Helical" evidence="4">
    <location>
        <begin position="296"/>
        <end position="317"/>
    </location>
</feature>
<comment type="caution">
    <text evidence="7">The sequence shown here is derived from an EMBL/GenBank/DDBJ whole genome shotgun (WGS) entry which is preliminary data.</text>
</comment>
<dbReference type="Pfam" id="PF02714">
    <property type="entry name" value="RSN1_7TM"/>
    <property type="match status" value="1"/>
</dbReference>
<evidence type="ECO:0000256" key="4">
    <source>
        <dbReference type="SAM" id="Phobius"/>
    </source>
</evidence>
<dbReference type="GO" id="GO:0005886">
    <property type="term" value="C:plasma membrane"/>
    <property type="evidence" value="ECO:0007669"/>
    <property type="project" value="TreeGrafter"/>
</dbReference>
<name>A0A2K3N1R7_TRIPR</name>
<dbReference type="AlphaFoldDB" id="A0A2K3N1R7"/>
<dbReference type="ExpressionAtlas" id="A0A2K3N1R7">
    <property type="expression patterns" value="baseline"/>
</dbReference>
<sequence length="428" mass="49319">MMFSNREYACKVLGDGLEQSCKPTMMQCYFCGGTNNFKIIANEMDSIHSRTSYSDVHMVPRKKECAAAFVFFKTRYATLMAARNLQASNPMLWVTDQAPEPRDVYWSNLCIPYKQLWIRKIFTWVASTTFVLVFLIPVTFTQGMTQLEKLEKMFPFLTDIVKNQLSVFTSITELPAQLAKAVPAQATFFTTYVLSSGWAALGFEIMQPFALFCNWFQRLVLCSREDSYNGFLRFPYHTEVPRVLLFGFLGFTCSILAPLILPFLLFYFFLAYIVYRNQILNVYITKYDGGGQFWPLAHNTIIFSLLVAQVIALGVFGQKRSTIASGFTIPLLIGTVLFNEYCRQRFLPVFKNDATQVLIDMDTRDKNCGRLEEIYDQLHSAYCQFKNSSTLAERFSYPDKERIQRLQSSENLETGKNNIQQAISWSHR</sequence>
<feature type="transmembrane region" description="Helical" evidence="4">
    <location>
        <begin position="323"/>
        <end position="342"/>
    </location>
</feature>
<feature type="domain" description="CSC1/OSCA1-like 7TM region" evidence="5">
    <location>
        <begin position="168"/>
        <end position="316"/>
    </location>
</feature>
<keyword evidence="4" id="KW-0472">Membrane</keyword>
<dbReference type="Pfam" id="PF14703">
    <property type="entry name" value="PHM7_cyt"/>
    <property type="match status" value="1"/>
</dbReference>
<dbReference type="PANTHER" id="PTHR13018">
    <property type="entry name" value="PROBABLE MEMBRANE PROTEIN DUF221-RELATED"/>
    <property type="match status" value="1"/>
</dbReference>
<evidence type="ECO:0000256" key="2">
    <source>
        <dbReference type="ARBA" id="ARBA00023065"/>
    </source>
</evidence>
<dbReference type="GO" id="GO:0005227">
    <property type="term" value="F:calcium-activated cation channel activity"/>
    <property type="evidence" value="ECO:0007669"/>
    <property type="project" value="InterPro"/>
</dbReference>
<evidence type="ECO:0000313" key="7">
    <source>
        <dbReference type="EMBL" id="PNX96962.1"/>
    </source>
</evidence>
<keyword evidence="4" id="KW-0812">Transmembrane</keyword>
<proteinExistence type="predicted"/>
<evidence type="ECO:0000259" key="6">
    <source>
        <dbReference type="Pfam" id="PF14703"/>
    </source>
</evidence>
<evidence type="ECO:0000256" key="1">
    <source>
        <dbReference type="ARBA" id="ARBA00022837"/>
    </source>
</evidence>
<dbReference type="Proteomes" id="UP000236291">
    <property type="component" value="Unassembled WGS sequence"/>
</dbReference>
<reference evidence="7 8" key="2">
    <citation type="journal article" date="2017" name="Front. Plant Sci.">
        <title>Gene Classification and Mining of Molecular Markers Useful in Red Clover (Trifolium pratense) Breeding.</title>
        <authorList>
            <person name="Istvanek J."/>
            <person name="Dluhosova J."/>
            <person name="Dluhos P."/>
            <person name="Patkova L."/>
            <person name="Nedelnik J."/>
            <person name="Repkova J."/>
        </authorList>
    </citation>
    <scope>NUCLEOTIDE SEQUENCE [LARGE SCALE GENOMIC DNA]</scope>
    <source>
        <strain evidence="8">cv. Tatra</strain>
        <tissue evidence="7">Young leaves</tissue>
    </source>
</reference>
<evidence type="ECO:0000259" key="5">
    <source>
        <dbReference type="Pfam" id="PF02714"/>
    </source>
</evidence>
<dbReference type="InterPro" id="IPR027815">
    <property type="entry name" value="CSC1/OSCA1-like_cyt"/>
</dbReference>
<evidence type="ECO:0000256" key="3">
    <source>
        <dbReference type="ARBA" id="ARBA00023303"/>
    </source>
</evidence>
<dbReference type="InterPro" id="IPR003864">
    <property type="entry name" value="CSC1/OSCA1-like_7TM"/>
</dbReference>
<keyword evidence="1" id="KW-0106">Calcium</keyword>
<dbReference type="InterPro" id="IPR045122">
    <property type="entry name" value="Csc1-like"/>
</dbReference>
<feature type="transmembrane region" description="Helical" evidence="4">
    <location>
        <begin position="121"/>
        <end position="140"/>
    </location>
</feature>
<keyword evidence="3" id="KW-0407">Ion channel</keyword>
<reference evidence="7 8" key="1">
    <citation type="journal article" date="2014" name="Am. J. Bot.">
        <title>Genome assembly and annotation for red clover (Trifolium pratense; Fabaceae).</title>
        <authorList>
            <person name="Istvanek J."/>
            <person name="Jaros M."/>
            <person name="Krenek A."/>
            <person name="Repkova J."/>
        </authorList>
    </citation>
    <scope>NUCLEOTIDE SEQUENCE [LARGE SCALE GENOMIC DNA]</scope>
    <source>
        <strain evidence="8">cv. Tatra</strain>
        <tissue evidence="7">Young leaves</tissue>
    </source>
</reference>
<protein>
    <submittedName>
        <fullName evidence="7">ERD (Early-responsive to dehydration stress) family protein</fullName>
    </submittedName>
</protein>
<gene>
    <name evidence="7" type="ORF">L195_g020180</name>
</gene>